<feature type="compositionally biased region" description="Basic and acidic residues" evidence="1">
    <location>
        <begin position="188"/>
        <end position="200"/>
    </location>
</feature>
<feature type="region of interest" description="Disordered" evidence="1">
    <location>
        <begin position="180"/>
        <end position="206"/>
    </location>
</feature>
<comment type="caution">
    <text evidence="2">The sequence shown here is derived from an EMBL/GenBank/DDBJ whole genome shotgun (WGS) entry which is preliminary data.</text>
</comment>
<dbReference type="OrthoDB" id="7628775at2"/>
<evidence type="ECO:0000313" key="2">
    <source>
        <dbReference type="EMBL" id="PWE17400.1"/>
    </source>
</evidence>
<gene>
    <name evidence="2" type="ORF">DDZ18_06870</name>
</gene>
<name>A0A2U2BTS4_9PROT</name>
<sequence length="206" mass="22316">MPDDNMSAARAGGDAARTQLLRDIFLKHGFRASSSRADVEDAIAIGTGALGDELADADDVLACERKTERCFFIRRGEDGAAEGFIALLYLNAAGFEALMHGRFTPASPSLDHLTEPDEPAAALYPWCVAAADDVAKRALSRAITEARRRAFYHIPLFARPMSREGRMVIASLDSPKGPPSWLGWLPQRPEDGLEHHEGGPDGRFAA</sequence>
<evidence type="ECO:0000313" key="3">
    <source>
        <dbReference type="Proteomes" id="UP000245168"/>
    </source>
</evidence>
<keyword evidence="3" id="KW-1185">Reference proteome</keyword>
<dbReference type="EMBL" id="QEXV01000003">
    <property type="protein sequence ID" value="PWE17400.1"/>
    <property type="molecule type" value="Genomic_DNA"/>
</dbReference>
<dbReference type="RefSeq" id="WP_109252631.1">
    <property type="nucleotide sequence ID" value="NZ_QEXV01000003.1"/>
</dbReference>
<dbReference type="Proteomes" id="UP000245168">
    <property type="component" value="Unassembled WGS sequence"/>
</dbReference>
<protein>
    <submittedName>
        <fullName evidence="2">Uncharacterized protein</fullName>
    </submittedName>
</protein>
<accession>A0A2U2BTS4</accession>
<proteinExistence type="predicted"/>
<evidence type="ECO:0000256" key="1">
    <source>
        <dbReference type="SAM" id="MobiDB-lite"/>
    </source>
</evidence>
<reference evidence="3" key="1">
    <citation type="submission" date="2018-05" db="EMBL/GenBank/DDBJ databases">
        <authorList>
            <person name="Liu B.-T."/>
        </authorList>
    </citation>
    <scope>NUCLEOTIDE SEQUENCE [LARGE SCALE GENOMIC DNA]</scope>
    <source>
        <strain evidence="3">WD6-1</strain>
    </source>
</reference>
<organism evidence="2 3">
    <name type="scientific">Marinicauda salina</name>
    <dbReference type="NCBI Taxonomy" id="2135793"/>
    <lineage>
        <taxon>Bacteria</taxon>
        <taxon>Pseudomonadati</taxon>
        <taxon>Pseudomonadota</taxon>
        <taxon>Alphaproteobacteria</taxon>
        <taxon>Maricaulales</taxon>
        <taxon>Maricaulaceae</taxon>
        <taxon>Marinicauda</taxon>
    </lineage>
</organism>
<dbReference type="AlphaFoldDB" id="A0A2U2BTS4"/>